<reference evidence="3" key="1">
    <citation type="submission" date="2023-11" db="EMBL/GenBank/DDBJ databases">
        <authorList>
            <person name="Alioto T."/>
            <person name="Alioto T."/>
            <person name="Gomez Garrido J."/>
        </authorList>
    </citation>
    <scope>NUCLEOTIDE SEQUENCE</scope>
</reference>
<dbReference type="EMBL" id="CAVMBE010000067">
    <property type="protein sequence ID" value="CAK4032659.1"/>
    <property type="molecule type" value="Genomic_DNA"/>
</dbReference>
<dbReference type="PANTHER" id="PTHR40640">
    <property type="entry name" value="ANCHORED GLYCOPROTEIN, PUTATIVE (AFU_ORTHOLOGUE AFUA_8G04860)-RELATED"/>
    <property type="match status" value="1"/>
</dbReference>
<accession>A0AAI8Z561</accession>
<feature type="region of interest" description="Disordered" evidence="1">
    <location>
        <begin position="187"/>
        <end position="209"/>
    </location>
</feature>
<evidence type="ECO:0008006" key="5">
    <source>
        <dbReference type="Google" id="ProtNLM"/>
    </source>
</evidence>
<name>A0AAI8Z561_9PEZI</name>
<evidence type="ECO:0000256" key="1">
    <source>
        <dbReference type="SAM" id="MobiDB-lite"/>
    </source>
</evidence>
<protein>
    <recommendedName>
        <fullName evidence="5">GPI anchored protein</fullName>
    </recommendedName>
</protein>
<feature type="signal peptide" evidence="2">
    <location>
        <begin position="1"/>
        <end position="18"/>
    </location>
</feature>
<keyword evidence="4" id="KW-1185">Reference proteome</keyword>
<keyword evidence="2" id="KW-0732">Signal</keyword>
<dbReference type="Proteomes" id="UP001296104">
    <property type="component" value="Unassembled WGS sequence"/>
</dbReference>
<gene>
    <name evidence="3" type="ORF">LECACI_7A007817</name>
</gene>
<sequence length="242" mass="22929">MATSTILSLLALSSYAMAQQQGSSTVLTLPFYGYDSVSLVASVVSANKDATTLALSCAPIYSTADSDCGLFPYQTLTIGPSTYNMYMSDEGFTGTQACQTSASPVTCSESAAGSSANFPGSSTTTYGGTDVTSFAVTVTGGVEKLGGAAAAAATTTSGGSSVATGTAASTGAAATTLSGTAKATTTSTATASGSHGSASSGSATGSSTSSAAAVHSSGAAVVNGVSGGIVAAVAGGLGLLAW</sequence>
<dbReference type="AlphaFoldDB" id="A0AAI8Z561"/>
<evidence type="ECO:0000256" key="2">
    <source>
        <dbReference type="SAM" id="SignalP"/>
    </source>
</evidence>
<organism evidence="3 4">
    <name type="scientific">Lecanosticta acicola</name>
    <dbReference type="NCBI Taxonomy" id="111012"/>
    <lineage>
        <taxon>Eukaryota</taxon>
        <taxon>Fungi</taxon>
        <taxon>Dikarya</taxon>
        <taxon>Ascomycota</taxon>
        <taxon>Pezizomycotina</taxon>
        <taxon>Dothideomycetes</taxon>
        <taxon>Dothideomycetidae</taxon>
        <taxon>Mycosphaerellales</taxon>
        <taxon>Mycosphaerellaceae</taxon>
        <taxon>Lecanosticta</taxon>
    </lineage>
</organism>
<evidence type="ECO:0000313" key="3">
    <source>
        <dbReference type="EMBL" id="CAK4032659.1"/>
    </source>
</evidence>
<comment type="caution">
    <text evidence="3">The sequence shown here is derived from an EMBL/GenBank/DDBJ whole genome shotgun (WGS) entry which is preliminary data.</text>
</comment>
<proteinExistence type="predicted"/>
<feature type="chain" id="PRO_5042567998" description="GPI anchored protein" evidence="2">
    <location>
        <begin position="19"/>
        <end position="242"/>
    </location>
</feature>
<evidence type="ECO:0000313" key="4">
    <source>
        <dbReference type="Proteomes" id="UP001296104"/>
    </source>
</evidence>
<dbReference type="PANTHER" id="PTHR40640:SF1">
    <property type="entry name" value="ANCHORED GLYCOPROTEIN, PUTATIVE (AFU_ORTHOLOGUE AFUA_8G04860)-RELATED"/>
    <property type="match status" value="1"/>
</dbReference>